<dbReference type="Proteomes" id="UP000261620">
    <property type="component" value="Unplaced"/>
</dbReference>
<evidence type="ECO:0000313" key="2">
    <source>
        <dbReference type="Ensembl" id="ENSMMOP00000005926.1"/>
    </source>
</evidence>
<organism evidence="2 3">
    <name type="scientific">Mola mola</name>
    <name type="common">Ocean sunfish</name>
    <name type="synonym">Tetraodon mola</name>
    <dbReference type="NCBI Taxonomy" id="94237"/>
    <lineage>
        <taxon>Eukaryota</taxon>
        <taxon>Metazoa</taxon>
        <taxon>Chordata</taxon>
        <taxon>Craniata</taxon>
        <taxon>Vertebrata</taxon>
        <taxon>Euteleostomi</taxon>
        <taxon>Actinopterygii</taxon>
        <taxon>Neopterygii</taxon>
        <taxon>Teleostei</taxon>
        <taxon>Neoteleostei</taxon>
        <taxon>Acanthomorphata</taxon>
        <taxon>Eupercaria</taxon>
        <taxon>Tetraodontiformes</taxon>
        <taxon>Molidae</taxon>
        <taxon>Mola</taxon>
    </lineage>
</organism>
<dbReference type="InterPro" id="IPR052658">
    <property type="entry name" value="TPR-containing"/>
</dbReference>
<dbReference type="OMA" id="WQEDLKW"/>
<name>A0A3Q3VTG8_MOLML</name>
<evidence type="ECO:0000313" key="3">
    <source>
        <dbReference type="Proteomes" id="UP000261620"/>
    </source>
</evidence>
<dbReference type="SUPFAM" id="SSF48452">
    <property type="entry name" value="TPR-like"/>
    <property type="match status" value="1"/>
</dbReference>
<reference evidence="2" key="1">
    <citation type="submission" date="2025-08" db="UniProtKB">
        <authorList>
            <consortium name="Ensembl"/>
        </authorList>
    </citation>
    <scope>IDENTIFICATION</scope>
</reference>
<keyword evidence="1" id="KW-0802">TPR repeat</keyword>
<feature type="repeat" description="TPR" evidence="1">
    <location>
        <begin position="61"/>
        <end position="94"/>
    </location>
</feature>
<protein>
    <submittedName>
        <fullName evidence="2">Uncharacterized protein</fullName>
    </submittedName>
</protein>
<dbReference type="Ensembl" id="ENSMMOT00000006035.1">
    <property type="protein sequence ID" value="ENSMMOP00000005926.1"/>
    <property type="gene ID" value="ENSMMOG00000004647.1"/>
</dbReference>
<sequence>MASFGWKRKAGEKVSKTAVQHFEAEAEKTEADASNREEEADWLYAIKRRREVLMEDCAAKSKRLKDEGAQLAEQGRHWEAIKKWDEAIHLTPDNPALYEMKSQVLSILQEVFPAVKAAEMAVKFRPLWWEGWQTLGRAQLNLGEVDLAVRSFQVAVHLCPSESTLWQEDLAWACRLQKQHLATKEKVRQEEEAKKQILNAPELEQDYDFESEEVLAACEAVAERQMRYEELRKTAVVIDAEGNIKNVVTREGASLNTANPSKEQFTKARGI</sequence>
<dbReference type="Gene3D" id="1.25.40.10">
    <property type="entry name" value="Tetratricopeptide repeat domain"/>
    <property type="match status" value="1"/>
</dbReference>
<dbReference type="PROSITE" id="PS50005">
    <property type="entry name" value="TPR"/>
    <property type="match status" value="2"/>
</dbReference>
<dbReference type="SMART" id="SM00028">
    <property type="entry name" value="TPR"/>
    <property type="match status" value="2"/>
</dbReference>
<evidence type="ECO:0000256" key="1">
    <source>
        <dbReference type="PROSITE-ProRule" id="PRU00339"/>
    </source>
</evidence>
<dbReference type="AlphaFoldDB" id="A0A3Q3VTG8"/>
<dbReference type="PANTHER" id="PTHR15544">
    <property type="entry name" value="OSMOSIS RESPONSIVE FACTOR"/>
    <property type="match status" value="1"/>
</dbReference>
<accession>A0A3Q3VTG8</accession>
<dbReference type="InterPro" id="IPR019734">
    <property type="entry name" value="TPR_rpt"/>
</dbReference>
<keyword evidence="3" id="KW-1185">Reference proteome</keyword>
<reference evidence="2" key="2">
    <citation type="submission" date="2025-09" db="UniProtKB">
        <authorList>
            <consortium name="Ensembl"/>
        </authorList>
    </citation>
    <scope>IDENTIFICATION</scope>
</reference>
<dbReference type="InterPro" id="IPR011990">
    <property type="entry name" value="TPR-like_helical_dom_sf"/>
</dbReference>
<feature type="repeat" description="TPR" evidence="1">
    <location>
        <begin position="129"/>
        <end position="162"/>
    </location>
</feature>
<dbReference type="STRING" id="94237.ENSMMOP00000005926"/>
<dbReference type="PANTHER" id="PTHR15544:SF0">
    <property type="entry name" value="TETRATRICOPEPTIDE REPEAT PROTEIN 33"/>
    <property type="match status" value="1"/>
</dbReference>
<proteinExistence type="predicted"/>